<protein>
    <submittedName>
        <fullName evidence="7">AcrR family transcriptional regulator</fullName>
    </submittedName>
</protein>
<accession>A0ABU2B2P0</accession>
<dbReference type="SUPFAM" id="SSF48498">
    <property type="entry name" value="Tetracyclin repressor-like, C-terminal domain"/>
    <property type="match status" value="1"/>
</dbReference>
<evidence type="ECO:0000313" key="8">
    <source>
        <dbReference type="Proteomes" id="UP001183794"/>
    </source>
</evidence>
<dbReference type="PANTHER" id="PTHR30055">
    <property type="entry name" value="HTH-TYPE TRANSCRIPTIONAL REGULATOR RUTR"/>
    <property type="match status" value="1"/>
</dbReference>
<dbReference type="Gene3D" id="1.10.357.10">
    <property type="entry name" value="Tetracycline Repressor, domain 2"/>
    <property type="match status" value="1"/>
</dbReference>
<dbReference type="PANTHER" id="PTHR30055:SF175">
    <property type="entry name" value="HTH-TYPE TRANSCRIPTIONAL REPRESSOR KSTR2"/>
    <property type="match status" value="1"/>
</dbReference>
<keyword evidence="8" id="KW-1185">Reference proteome</keyword>
<organism evidence="7 8">
    <name type="scientific">Enteractinococcus fodinae</name>
    <dbReference type="NCBI Taxonomy" id="684663"/>
    <lineage>
        <taxon>Bacteria</taxon>
        <taxon>Bacillati</taxon>
        <taxon>Actinomycetota</taxon>
        <taxon>Actinomycetes</taxon>
        <taxon>Micrococcales</taxon>
        <taxon>Micrococcaceae</taxon>
    </lineage>
</organism>
<keyword evidence="2" id="KW-0805">Transcription regulation</keyword>
<reference evidence="7 8" key="1">
    <citation type="submission" date="2023-07" db="EMBL/GenBank/DDBJ databases">
        <title>Sequencing the genomes of 1000 actinobacteria strains.</title>
        <authorList>
            <person name="Klenk H.-P."/>
        </authorList>
    </citation>
    <scope>NUCLEOTIDE SEQUENCE [LARGE SCALE GENOMIC DNA]</scope>
    <source>
        <strain evidence="7 8">DSM 22966</strain>
    </source>
</reference>
<dbReference type="Proteomes" id="UP001183794">
    <property type="component" value="Unassembled WGS sequence"/>
</dbReference>
<feature type="DNA-binding region" description="H-T-H motif" evidence="5">
    <location>
        <begin position="31"/>
        <end position="50"/>
    </location>
</feature>
<keyword evidence="4" id="KW-0804">Transcription</keyword>
<keyword evidence="1" id="KW-0678">Repressor</keyword>
<dbReference type="InterPro" id="IPR009057">
    <property type="entry name" value="Homeodomain-like_sf"/>
</dbReference>
<evidence type="ECO:0000256" key="1">
    <source>
        <dbReference type="ARBA" id="ARBA00022491"/>
    </source>
</evidence>
<dbReference type="InterPro" id="IPR050109">
    <property type="entry name" value="HTH-type_TetR-like_transc_reg"/>
</dbReference>
<keyword evidence="3 5" id="KW-0238">DNA-binding</keyword>
<proteinExistence type="predicted"/>
<dbReference type="Pfam" id="PF00440">
    <property type="entry name" value="TetR_N"/>
    <property type="match status" value="1"/>
</dbReference>
<gene>
    <name evidence="7" type="ORF">J2S62_002127</name>
</gene>
<evidence type="ECO:0000256" key="2">
    <source>
        <dbReference type="ARBA" id="ARBA00023015"/>
    </source>
</evidence>
<sequence length="200" mass="22830">MARPARWKERRKEILETAIKVIEDVGLQDFGIPQVAAEMRLTPNAIRYYFADTEELLRALAALSDDRFLARRRELIASKETYSQKLNALIEAGLPSGVEDYEWRVIWRAVLATDFQLDKAPEVEGIFHRQRELYEEVISAGAAAGEFDLRTSAAEAAMTLMSLEDYLGYRIVARDRSIDRDTALQLMRSYVLVVTQRSIA</sequence>
<dbReference type="PROSITE" id="PS50977">
    <property type="entry name" value="HTH_TETR_2"/>
    <property type="match status" value="1"/>
</dbReference>
<name>A0ABU2B2P0_9MICC</name>
<dbReference type="EMBL" id="JAVDYJ010000001">
    <property type="protein sequence ID" value="MDR7347870.1"/>
    <property type="molecule type" value="Genomic_DNA"/>
</dbReference>
<evidence type="ECO:0000256" key="4">
    <source>
        <dbReference type="ARBA" id="ARBA00023163"/>
    </source>
</evidence>
<dbReference type="InterPro" id="IPR036271">
    <property type="entry name" value="Tet_transcr_reg_TetR-rel_C_sf"/>
</dbReference>
<evidence type="ECO:0000256" key="5">
    <source>
        <dbReference type="PROSITE-ProRule" id="PRU00335"/>
    </source>
</evidence>
<evidence type="ECO:0000256" key="3">
    <source>
        <dbReference type="ARBA" id="ARBA00023125"/>
    </source>
</evidence>
<evidence type="ECO:0000313" key="7">
    <source>
        <dbReference type="EMBL" id="MDR7347870.1"/>
    </source>
</evidence>
<dbReference type="RefSeq" id="WP_310174544.1">
    <property type="nucleotide sequence ID" value="NZ_BAABHE010000002.1"/>
</dbReference>
<dbReference type="SUPFAM" id="SSF46689">
    <property type="entry name" value="Homeodomain-like"/>
    <property type="match status" value="1"/>
</dbReference>
<dbReference type="InterPro" id="IPR001647">
    <property type="entry name" value="HTH_TetR"/>
</dbReference>
<comment type="caution">
    <text evidence="7">The sequence shown here is derived from an EMBL/GenBank/DDBJ whole genome shotgun (WGS) entry which is preliminary data.</text>
</comment>
<evidence type="ECO:0000259" key="6">
    <source>
        <dbReference type="PROSITE" id="PS50977"/>
    </source>
</evidence>
<feature type="domain" description="HTH tetR-type" evidence="6">
    <location>
        <begin position="8"/>
        <end position="68"/>
    </location>
</feature>